<evidence type="ECO:0000256" key="1">
    <source>
        <dbReference type="SAM" id="MobiDB-lite"/>
    </source>
</evidence>
<reference evidence="2" key="1">
    <citation type="journal article" date="2021" name="Open Biol.">
        <title>Shared evolutionary footprints suggest mitochondrial oxidative damage underlies multiple complex I losses in fungi.</title>
        <authorList>
            <person name="Schikora-Tamarit M.A."/>
            <person name="Marcet-Houben M."/>
            <person name="Nosek J."/>
            <person name="Gabaldon T."/>
        </authorList>
    </citation>
    <scope>NUCLEOTIDE SEQUENCE</scope>
    <source>
        <strain evidence="2">CBS6341</strain>
    </source>
</reference>
<protein>
    <submittedName>
        <fullName evidence="2">Uncharacterized protein</fullName>
    </submittedName>
</protein>
<dbReference type="InterPro" id="IPR040227">
    <property type="entry name" value="Nibrin-rel"/>
</dbReference>
<dbReference type="PANTHER" id="PTHR12162">
    <property type="entry name" value="NIBRIN-RELATED"/>
    <property type="match status" value="1"/>
</dbReference>
<proteinExistence type="predicted"/>
<dbReference type="GO" id="GO:0030870">
    <property type="term" value="C:Mre11 complex"/>
    <property type="evidence" value="ECO:0007669"/>
    <property type="project" value="InterPro"/>
</dbReference>
<dbReference type="GO" id="GO:0000724">
    <property type="term" value="P:double-strand break repair via homologous recombination"/>
    <property type="evidence" value="ECO:0007669"/>
    <property type="project" value="TreeGrafter"/>
</dbReference>
<dbReference type="PANTHER" id="PTHR12162:SF0">
    <property type="entry name" value="NIBRIN"/>
    <property type="match status" value="1"/>
</dbReference>
<feature type="region of interest" description="Disordered" evidence="1">
    <location>
        <begin position="417"/>
        <end position="465"/>
    </location>
</feature>
<feature type="compositionally biased region" description="Acidic residues" evidence="1">
    <location>
        <begin position="722"/>
        <end position="733"/>
    </location>
</feature>
<accession>A0A9P8PGK6</accession>
<dbReference type="Proteomes" id="UP000769528">
    <property type="component" value="Unassembled WGS sequence"/>
</dbReference>
<feature type="region of interest" description="Disordered" evidence="1">
    <location>
        <begin position="335"/>
        <end position="378"/>
    </location>
</feature>
<gene>
    <name evidence="2" type="ORF">WICMUC_004599</name>
</gene>
<evidence type="ECO:0000313" key="2">
    <source>
        <dbReference type="EMBL" id="KAH3671467.1"/>
    </source>
</evidence>
<organism evidence="2 3">
    <name type="scientific">Wickerhamomyces mucosus</name>
    <dbReference type="NCBI Taxonomy" id="1378264"/>
    <lineage>
        <taxon>Eukaryota</taxon>
        <taxon>Fungi</taxon>
        <taxon>Dikarya</taxon>
        <taxon>Ascomycota</taxon>
        <taxon>Saccharomycotina</taxon>
        <taxon>Saccharomycetes</taxon>
        <taxon>Phaffomycetales</taxon>
        <taxon>Wickerhamomycetaceae</taxon>
        <taxon>Wickerhamomyces</taxon>
    </lineage>
</organism>
<name>A0A9P8PGK6_9ASCO</name>
<dbReference type="EMBL" id="JAEUBF010001277">
    <property type="protein sequence ID" value="KAH3671467.1"/>
    <property type="molecule type" value="Genomic_DNA"/>
</dbReference>
<reference evidence="2" key="2">
    <citation type="submission" date="2021-01" db="EMBL/GenBank/DDBJ databases">
        <authorList>
            <person name="Schikora-Tamarit M.A."/>
        </authorList>
    </citation>
    <scope>NUCLEOTIDE SEQUENCE</scope>
    <source>
        <strain evidence="2">CBS6341</strain>
    </source>
</reference>
<dbReference type="GO" id="GO:0007095">
    <property type="term" value="P:mitotic G2 DNA damage checkpoint signaling"/>
    <property type="evidence" value="ECO:0007669"/>
    <property type="project" value="InterPro"/>
</dbReference>
<sequence>MLCKHVEIQVKNDSTNNQALSLKINGRFTEVNGEILDKRTSDLKFEESYHKDILLKLGKGGVNVEIKNLRVFLKLPKNLSFSLSYLHKVGINYSYESTSTTTHLILPHEQEVDSNSNIMIIDSLIRQIPIVSPEFVEEFVGKREIFKTEFLSNFPDFRKFLVQESYLPDIKRTFLFEGVCILITNEIFFELLKSPLHYSKSNVNFYNVDQSTKLQDLILHSNKLMSKYGKLLILQYGVVNLSKSEVLQNEDYKYSLLLNELSKKLEVSLISTTDLLNAIVEKDISPLFKKRPGATGNGRKKRQKIHALDSLDFFAGGEGSLKKPKSSNIELLDSNRKQENEESSQIVPPNHPTPPSLESPGKDVSAALESQPKRKRQRAKILALPNEMLMNNSSPRAENLEEATALKSIKNTVVAGISESTDNGGNDDAEEINTGSHEASSEVTCEQSSQINSEKKPKKTESQSFSTAILKAKDLANERIKNELGIKQEGEEIDISENLKNLAIIETFVVPESQLSSANINAGTQSSNEQWKGRKNFKTFTKKLPKWRLKQMGLESQDDMSSINHPQNSIFLATREYVGLSDYSGTLISNRMISKEDEEIIRNMEKLPQESYNHGESKTNAAKRIPRQHNVAENANPLFVENSDSEEESGFQFSKISNNNIIHNDDGLGMNVRVERTGIIPEYRKGSTTLNKNSNTWSSSATNSLNRSMIDPVRARYNDNYDAYDDNDDESDDGSGAKFRFTN</sequence>
<dbReference type="GO" id="GO:0003684">
    <property type="term" value="F:damaged DNA binding"/>
    <property type="evidence" value="ECO:0007669"/>
    <property type="project" value="TreeGrafter"/>
</dbReference>
<feature type="region of interest" description="Disordered" evidence="1">
    <location>
        <begin position="721"/>
        <end position="743"/>
    </location>
</feature>
<feature type="compositionally biased region" description="Polar residues" evidence="1">
    <location>
        <begin position="433"/>
        <end position="452"/>
    </location>
</feature>
<dbReference type="OrthoDB" id="3981072at2759"/>
<dbReference type="AlphaFoldDB" id="A0A9P8PGK6"/>
<comment type="caution">
    <text evidence="2">The sequence shown here is derived from an EMBL/GenBank/DDBJ whole genome shotgun (WGS) entry which is preliminary data.</text>
</comment>
<evidence type="ECO:0000313" key="3">
    <source>
        <dbReference type="Proteomes" id="UP000769528"/>
    </source>
</evidence>
<keyword evidence="3" id="KW-1185">Reference proteome</keyword>